<proteinExistence type="predicted"/>
<dbReference type="EMBL" id="UINC01168561">
    <property type="protein sequence ID" value="SVD71651.1"/>
    <property type="molecule type" value="Genomic_DNA"/>
</dbReference>
<evidence type="ECO:0000256" key="1">
    <source>
        <dbReference type="SAM" id="MobiDB-lite"/>
    </source>
</evidence>
<reference evidence="2" key="1">
    <citation type="submission" date="2018-05" db="EMBL/GenBank/DDBJ databases">
        <authorList>
            <person name="Lanie J.A."/>
            <person name="Ng W.-L."/>
            <person name="Kazmierczak K.M."/>
            <person name="Andrzejewski T.M."/>
            <person name="Davidsen T.M."/>
            <person name="Wayne K.J."/>
            <person name="Tettelin H."/>
            <person name="Glass J.I."/>
            <person name="Rusch D."/>
            <person name="Podicherti R."/>
            <person name="Tsui H.-C.T."/>
            <person name="Winkler M.E."/>
        </authorList>
    </citation>
    <scope>NUCLEOTIDE SEQUENCE</scope>
</reference>
<organism evidence="2">
    <name type="scientific">marine metagenome</name>
    <dbReference type="NCBI Taxonomy" id="408172"/>
    <lineage>
        <taxon>unclassified sequences</taxon>
        <taxon>metagenomes</taxon>
        <taxon>ecological metagenomes</taxon>
    </lineage>
</organism>
<dbReference type="AlphaFoldDB" id="A0A382XMF6"/>
<dbReference type="InterPro" id="IPR011990">
    <property type="entry name" value="TPR-like_helical_dom_sf"/>
</dbReference>
<evidence type="ECO:0000313" key="2">
    <source>
        <dbReference type="EMBL" id="SVD71651.1"/>
    </source>
</evidence>
<gene>
    <name evidence="2" type="ORF">METZ01_LOCUS424505</name>
</gene>
<protein>
    <recommendedName>
        <fullName evidence="3">AMIN domain-containing protein</fullName>
    </recommendedName>
</protein>
<feature type="non-terminal residue" evidence="2">
    <location>
        <position position="269"/>
    </location>
</feature>
<sequence length="269" mass="31019">MNITMPEKKIYFTAGKTVLGTLMIMTALSGKGFAQDTEKIQSQLTTVKSIRLGPHPEFTRLLINLNKLTEYQVEADFVNKEVTLILQNVQAESGVRSKSYRDKNLKQVSVRTLLGSLYIVLKVSKPNTRFLHYLNSEPPQIVVDLKSLDRPYIKTRIGEGRGSGSLPEKPKPEKPKKKTRIKGLTPEQISDLVIKNEKDKIQNGWEDYQKVLKVYQEKKYPKAVKEFQNFIKQYPESKYLSDIFYLNAEAEFQIAYREINPIYERPLEA</sequence>
<feature type="region of interest" description="Disordered" evidence="1">
    <location>
        <begin position="155"/>
        <end position="181"/>
    </location>
</feature>
<accession>A0A382XMF6</accession>
<dbReference type="Gene3D" id="1.25.40.10">
    <property type="entry name" value="Tetratricopeptide repeat domain"/>
    <property type="match status" value="1"/>
</dbReference>
<evidence type="ECO:0008006" key="3">
    <source>
        <dbReference type="Google" id="ProtNLM"/>
    </source>
</evidence>
<name>A0A382XMF6_9ZZZZ</name>